<name>A0A4R5W155_9BURK</name>
<dbReference type="AlphaFoldDB" id="A0A4R5W155"/>
<keyword evidence="2" id="KW-1185">Reference proteome</keyword>
<sequence length="237" mass="27005">MRARPFSVVPQFALLLLGIGLAAQLVWTVLLPRSAAEVENLPPPPSLAMLQVASFGEPIGFTKALLLYLQSFDDQPGVVAAFRKLDYPRMQTWLERTLQLDSKTQYPLFLASRIYGSVGDPAKRRSMFDFVYQQFLLDPNRRWESLAFATLMTRHQLNDLYQAHIYAQALQQYATAPEVPSWAKQMDIFMLEDMGLYQQAIDQLDALIHGTEPIDSHELNFLQERMDGIKAKLAAER</sequence>
<organism evidence="1 2">
    <name type="scientific">Sapientia aquatica</name>
    <dbReference type="NCBI Taxonomy" id="1549640"/>
    <lineage>
        <taxon>Bacteria</taxon>
        <taxon>Pseudomonadati</taxon>
        <taxon>Pseudomonadota</taxon>
        <taxon>Betaproteobacteria</taxon>
        <taxon>Burkholderiales</taxon>
        <taxon>Oxalobacteraceae</taxon>
        <taxon>Sapientia</taxon>
    </lineage>
</organism>
<evidence type="ECO:0000313" key="1">
    <source>
        <dbReference type="EMBL" id="TDK65692.1"/>
    </source>
</evidence>
<proteinExistence type="predicted"/>
<evidence type="ECO:0000313" key="2">
    <source>
        <dbReference type="Proteomes" id="UP000294829"/>
    </source>
</evidence>
<gene>
    <name evidence="1" type="ORF">E2I14_12210</name>
</gene>
<dbReference type="EMBL" id="SMYL01000005">
    <property type="protein sequence ID" value="TDK65692.1"/>
    <property type="molecule type" value="Genomic_DNA"/>
</dbReference>
<comment type="caution">
    <text evidence="1">The sequence shown here is derived from an EMBL/GenBank/DDBJ whole genome shotgun (WGS) entry which is preliminary data.</text>
</comment>
<reference evidence="1 2" key="1">
    <citation type="submission" date="2019-03" db="EMBL/GenBank/DDBJ databases">
        <title>Sapientia aquatica gen. nov., sp. nov., isolated from a crater lake.</title>
        <authorList>
            <person name="Felfoldi T."/>
            <person name="Szabo A."/>
            <person name="Toth E."/>
            <person name="Schumann P."/>
            <person name="Keki Z."/>
            <person name="Marialigeti K."/>
            <person name="Mathe I."/>
        </authorList>
    </citation>
    <scope>NUCLEOTIDE SEQUENCE [LARGE SCALE GENOMIC DNA]</scope>
    <source>
        <strain evidence="1 2">SA-152</strain>
    </source>
</reference>
<protein>
    <submittedName>
        <fullName evidence="1">Uncharacterized protein</fullName>
    </submittedName>
</protein>
<dbReference type="Proteomes" id="UP000294829">
    <property type="component" value="Unassembled WGS sequence"/>
</dbReference>
<dbReference type="RefSeq" id="WP_133328841.1">
    <property type="nucleotide sequence ID" value="NZ_SMYL01000005.1"/>
</dbReference>
<accession>A0A4R5W155</accession>
<dbReference type="OrthoDB" id="8708240at2"/>